<sequence length="131" mass="13331">MTFRATLAAAALTATFIAMPAAAQDAAGAEQGASAPTAQQIEDGGATLSLLVATLRSDTATQPVKDAIFRCMFVAPVGKISEAATEVIARNPQLQELDPTQARAQAIAAVCQVPVEGEAAQPAPAPESQSR</sequence>
<reference evidence="2 3" key="1">
    <citation type="submission" date="2020-02" db="EMBL/GenBank/DDBJ databases">
        <authorList>
            <person name="Zheng R.K."/>
            <person name="Sun C.M."/>
        </authorList>
    </citation>
    <scope>NUCLEOTIDE SEQUENCE [LARGE SCALE GENOMIC DNA]</scope>
    <source>
        <strain evidence="3">zrk23</strain>
    </source>
</reference>
<evidence type="ECO:0000313" key="2">
    <source>
        <dbReference type="EMBL" id="QIG80521.1"/>
    </source>
</evidence>
<dbReference type="RefSeq" id="WP_165327527.1">
    <property type="nucleotide sequence ID" value="NZ_CP049109.1"/>
</dbReference>
<evidence type="ECO:0008006" key="4">
    <source>
        <dbReference type="Google" id="ProtNLM"/>
    </source>
</evidence>
<protein>
    <recommendedName>
        <fullName evidence="4">Chlorophyllide reductase</fullName>
    </recommendedName>
</protein>
<dbReference type="KEGG" id="spzr:G5C33_12500"/>
<feature type="chain" id="PRO_5026249824" description="Chlorophyllide reductase" evidence="1">
    <location>
        <begin position="24"/>
        <end position="131"/>
    </location>
</feature>
<evidence type="ECO:0000256" key="1">
    <source>
        <dbReference type="SAM" id="SignalP"/>
    </source>
</evidence>
<evidence type="ECO:0000313" key="3">
    <source>
        <dbReference type="Proteomes" id="UP000501568"/>
    </source>
</evidence>
<dbReference type="EMBL" id="CP049109">
    <property type="protein sequence ID" value="QIG80521.1"/>
    <property type="molecule type" value="Genomic_DNA"/>
</dbReference>
<proteinExistence type="predicted"/>
<feature type="signal peptide" evidence="1">
    <location>
        <begin position="1"/>
        <end position="23"/>
    </location>
</feature>
<keyword evidence="1" id="KW-0732">Signal</keyword>
<accession>A0A6G6Y6P6</accession>
<dbReference type="AlphaFoldDB" id="A0A6G6Y6P6"/>
<organism evidence="2 3">
    <name type="scientific">Stakelama tenebrarum</name>
    <dbReference type="NCBI Taxonomy" id="2711215"/>
    <lineage>
        <taxon>Bacteria</taxon>
        <taxon>Pseudomonadati</taxon>
        <taxon>Pseudomonadota</taxon>
        <taxon>Alphaproteobacteria</taxon>
        <taxon>Sphingomonadales</taxon>
        <taxon>Sphingomonadaceae</taxon>
        <taxon>Stakelama</taxon>
    </lineage>
</organism>
<dbReference type="Proteomes" id="UP000501568">
    <property type="component" value="Chromosome"/>
</dbReference>
<gene>
    <name evidence="2" type="ORF">G5C33_12500</name>
</gene>
<keyword evidence="3" id="KW-1185">Reference proteome</keyword>
<name>A0A6G6Y6P6_9SPHN</name>